<accession>A0A0V1HW77</accession>
<keyword evidence="1" id="KW-0620">Polyamine biosynthesis</keyword>
<dbReference type="Gene3D" id="3.40.50.150">
    <property type="entry name" value="Vaccinia Virus protein VP39"/>
    <property type="match status" value="1"/>
</dbReference>
<evidence type="ECO:0000313" key="3">
    <source>
        <dbReference type="Proteomes" id="UP000055024"/>
    </source>
</evidence>
<protein>
    <submittedName>
        <fullName evidence="2">Methyltransferase-like protein 13</fullName>
    </submittedName>
</protein>
<sequence>LCRLSKVKRLAVVIIRNSNYDINEVRKDLDTIVMDFAPIELVNGTALYLTVESPNLSSKILEKGVTMYSGDYLIMDEKEGDQLFRRIVFSEYPGVVQSEARLLNNGQQVDLNYLTCSHHSEFLHALPAKWTNGDQEIRILIVGLGGGSLPMYIRNNFPSFHVVVVEIDPCVVEAAKKWFSFVPDERLQVEVEDGTRFVLNSSFRKEHFDAILIDVASSDHVDGLFAPLPQFVTLELLQAYKELLLPSGVIAFNVMAYLDSKVDEIVKSLKMIFPFTKTKKMKNYINQLVFASLDPNYEDNFKSPCSDDSMSMVVTEFSAKLTLSKTLQLNSSA</sequence>
<dbReference type="OrthoDB" id="411785at2759"/>
<comment type="caution">
    <text evidence="2">The sequence shown here is derived from an EMBL/GenBank/DDBJ whole genome shotgun (WGS) entry which is preliminary data.</text>
</comment>
<dbReference type="PANTHER" id="PTHR43317:SF1">
    <property type="entry name" value="THERMOSPERMINE SYNTHASE ACAULIS5"/>
    <property type="match status" value="1"/>
</dbReference>
<dbReference type="CDD" id="cd02440">
    <property type="entry name" value="AdoMet_MTases"/>
    <property type="match status" value="1"/>
</dbReference>
<keyword evidence="2" id="KW-0808">Transferase</keyword>
<dbReference type="EMBL" id="JYDP01000023">
    <property type="protein sequence ID" value="KRZ14608.1"/>
    <property type="molecule type" value="Genomic_DNA"/>
</dbReference>
<feature type="non-terminal residue" evidence="2">
    <location>
        <position position="1"/>
    </location>
</feature>
<dbReference type="PANTHER" id="PTHR43317">
    <property type="entry name" value="THERMOSPERMINE SYNTHASE ACAULIS5"/>
    <property type="match status" value="1"/>
</dbReference>
<dbReference type="GO" id="GO:0032259">
    <property type="term" value="P:methylation"/>
    <property type="evidence" value="ECO:0007669"/>
    <property type="project" value="UniProtKB-KW"/>
</dbReference>
<dbReference type="Proteomes" id="UP000055024">
    <property type="component" value="Unassembled WGS sequence"/>
</dbReference>
<organism evidence="2 3">
    <name type="scientific">Trichinella zimbabwensis</name>
    <dbReference type="NCBI Taxonomy" id="268475"/>
    <lineage>
        <taxon>Eukaryota</taxon>
        <taxon>Metazoa</taxon>
        <taxon>Ecdysozoa</taxon>
        <taxon>Nematoda</taxon>
        <taxon>Enoplea</taxon>
        <taxon>Dorylaimia</taxon>
        <taxon>Trichinellida</taxon>
        <taxon>Trichinellidae</taxon>
        <taxon>Trichinella</taxon>
    </lineage>
</organism>
<dbReference type="GO" id="GO:0008168">
    <property type="term" value="F:methyltransferase activity"/>
    <property type="evidence" value="ECO:0007669"/>
    <property type="project" value="UniProtKB-KW"/>
</dbReference>
<dbReference type="AlphaFoldDB" id="A0A0V1HW77"/>
<evidence type="ECO:0000256" key="1">
    <source>
        <dbReference type="ARBA" id="ARBA00023115"/>
    </source>
</evidence>
<evidence type="ECO:0000313" key="2">
    <source>
        <dbReference type="EMBL" id="KRZ14608.1"/>
    </source>
</evidence>
<reference evidence="2 3" key="1">
    <citation type="submission" date="2015-01" db="EMBL/GenBank/DDBJ databases">
        <title>Evolution of Trichinella species and genotypes.</title>
        <authorList>
            <person name="Korhonen P.K."/>
            <person name="Edoardo P."/>
            <person name="Giuseppe L.R."/>
            <person name="Gasser R.B."/>
        </authorList>
    </citation>
    <scope>NUCLEOTIDE SEQUENCE [LARGE SCALE GENOMIC DNA]</scope>
    <source>
        <strain evidence="2">ISS1029</strain>
    </source>
</reference>
<dbReference type="InterPro" id="IPR029063">
    <property type="entry name" value="SAM-dependent_MTases_sf"/>
</dbReference>
<keyword evidence="2" id="KW-0489">Methyltransferase</keyword>
<keyword evidence="3" id="KW-1185">Reference proteome</keyword>
<gene>
    <name evidence="2" type="primary">METTL13</name>
    <name evidence="2" type="ORF">T11_17544</name>
</gene>
<dbReference type="SUPFAM" id="SSF53335">
    <property type="entry name" value="S-adenosyl-L-methionine-dependent methyltransferases"/>
    <property type="match status" value="1"/>
</dbReference>
<dbReference type="NCBIfam" id="NF037959">
    <property type="entry name" value="MFS_SpdSyn"/>
    <property type="match status" value="1"/>
</dbReference>
<dbReference type="GO" id="GO:0006596">
    <property type="term" value="P:polyamine biosynthetic process"/>
    <property type="evidence" value="ECO:0007669"/>
    <property type="project" value="UniProtKB-KW"/>
</dbReference>
<dbReference type="Pfam" id="PF01564">
    <property type="entry name" value="Spermine_synth"/>
    <property type="match status" value="1"/>
</dbReference>
<name>A0A0V1HW77_9BILA</name>
<proteinExistence type="predicted"/>